<organism evidence="1 2">
    <name type="scientific">Olsenella profusa</name>
    <dbReference type="NCBI Taxonomy" id="138595"/>
    <lineage>
        <taxon>Bacteria</taxon>
        <taxon>Bacillati</taxon>
        <taxon>Actinomycetota</taxon>
        <taxon>Coriobacteriia</taxon>
        <taxon>Coriobacteriales</taxon>
        <taxon>Atopobiaceae</taxon>
        <taxon>Olsenella</taxon>
    </lineage>
</organism>
<comment type="caution">
    <text evidence="1">The sequence shown here is derived from an EMBL/GenBank/DDBJ whole genome shotgun (WGS) entry which is preliminary data.</text>
</comment>
<gene>
    <name evidence="1" type="ORF">H9X80_08700</name>
</gene>
<dbReference type="RefSeq" id="WP_204793948.1">
    <property type="nucleotide sequence ID" value="NZ_JACSNQ010000027.1"/>
</dbReference>
<dbReference type="NCBIfam" id="TIGR01909">
    <property type="entry name" value="C_GCAxxG_C_C"/>
    <property type="match status" value="1"/>
</dbReference>
<evidence type="ECO:0000313" key="2">
    <source>
        <dbReference type="Proteomes" id="UP000712527"/>
    </source>
</evidence>
<dbReference type="InterPro" id="IPR010181">
    <property type="entry name" value="CGCAxxGCC_motif"/>
</dbReference>
<proteinExistence type="predicted"/>
<protein>
    <submittedName>
        <fullName evidence="1">C-GCAxxG-C-C family protein</fullName>
    </submittedName>
</protein>
<reference evidence="1 2" key="1">
    <citation type="journal article" date="2021" name="Sci. Rep.">
        <title>The distribution of antibiotic resistance genes in chicken gut microbiota commensals.</title>
        <authorList>
            <person name="Juricova H."/>
            <person name="Matiasovicova J."/>
            <person name="Kubasova T."/>
            <person name="Cejkova D."/>
            <person name="Rychlik I."/>
        </authorList>
    </citation>
    <scope>NUCLEOTIDE SEQUENCE [LARGE SCALE GENOMIC DNA]</scope>
    <source>
        <strain evidence="1 2">An794</strain>
    </source>
</reference>
<dbReference type="InterPro" id="IPR036280">
    <property type="entry name" value="Multihaem_cyt_sf"/>
</dbReference>
<dbReference type="Pfam" id="PF09719">
    <property type="entry name" value="C_GCAxxG_C_C"/>
    <property type="match status" value="1"/>
</dbReference>
<name>A0ABS2F3P7_9ACTN</name>
<dbReference type="EMBL" id="JACSNQ010000027">
    <property type="protein sequence ID" value="MBM6775614.1"/>
    <property type="molecule type" value="Genomic_DNA"/>
</dbReference>
<dbReference type="Proteomes" id="UP000712527">
    <property type="component" value="Unassembled WGS sequence"/>
</dbReference>
<accession>A0ABS2F3P7</accession>
<sequence>MRDKVSISAVSAAAGEFNARTGAEHLNCGESVIAALWDAFRPDFPRELAVTAGAGMGRGIGGSGCVCGSLNGGVTFIGLMTGDKLRAKPLAARLHDAFRAGTGRNVTCCRVLTRGMEWGSPERRAQCQGFCELAAGLTARILCEELGVRAEE</sequence>
<keyword evidence="2" id="KW-1185">Reference proteome</keyword>
<dbReference type="SUPFAM" id="SSF48695">
    <property type="entry name" value="Multiheme cytochromes"/>
    <property type="match status" value="1"/>
</dbReference>
<evidence type="ECO:0000313" key="1">
    <source>
        <dbReference type="EMBL" id="MBM6775614.1"/>
    </source>
</evidence>